<evidence type="ECO:0000259" key="10">
    <source>
        <dbReference type="SMART" id="SM00986"/>
    </source>
</evidence>
<name>A0ABS7TVX2_9BACT</name>
<keyword evidence="12" id="KW-1185">Reference proteome</keyword>
<keyword evidence="7" id="KW-0408">Iron</keyword>
<evidence type="ECO:0000256" key="8">
    <source>
        <dbReference type="ARBA" id="ARBA00023014"/>
    </source>
</evidence>
<protein>
    <recommendedName>
        <fullName evidence="2">Type-4 uracil-DNA glycosylase</fullName>
    </recommendedName>
</protein>
<evidence type="ECO:0000256" key="3">
    <source>
        <dbReference type="ARBA" id="ARBA00022485"/>
    </source>
</evidence>
<keyword evidence="6" id="KW-0378">Hydrolase</keyword>
<dbReference type="InterPro" id="IPR051536">
    <property type="entry name" value="UDG_Type-4/5"/>
</dbReference>
<keyword evidence="9" id="KW-0234">DNA repair</keyword>
<comment type="similarity">
    <text evidence="1">Belongs to the uracil-DNA glycosylase (UDG) superfamily. Type 4 (UDGa) family.</text>
</comment>
<keyword evidence="5" id="KW-0227">DNA damage</keyword>
<evidence type="ECO:0000256" key="9">
    <source>
        <dbReference type="ARBA" id="ARBA00023204"/>
    </source>
</evidence>
<dbReference type="CDD" id="cd10030">
    <property type="entry name" value="UDG-F4_TTUDGA_SPO1dp_like"/>
    <property type="match status" value="1"/>
</dbReference>
<keyword evidence="3" id="KW-0004">4Fe-4S</keyword>
<evidence type="ECO:0000313" key="11">
    <source>
        <dbReference type="EMBL" id="MBZ5712292.1"/>
    </source>
</evidence>
<dbReference type="SUPFAM" id="SSF52141">
    <property type="entry name" value="Uracil-DNA glycosylase-like"/>
    <property type="match status" value="1"/>
</dbReference>
<dbReference type="SMART" id="SM00987">
    <property type="entry name" value="UreE_C"/>
    <property type="match status" value="1"/>
</dbReference>
<keyword evidence="4" id="KW-0479">Metal-binding</keyword>
<sequence>MHDDEDDDVTGSARDFLPARLSLPALRAAADGCHGCPLYRNATQTVFGAGPTGARLILVGEQPGNDEDIAGAPFVGPAGRVLDQALEQAGIARDDAYVTNVVKHFKWEGRGNRRLHKKPSAREVGACLPWLEKEIELIRPEVLVCLGATAAQALLGRSFKVTQQRGVLLPDERVPHVLATVHPSSILRQRTSADRRAEMARFTADLEVVADALNQRREAGRRPAAAR</sequence>
<dbReference type="PANTHER" id="PTHR33693">
    <property type="entry name" value="TYPE-5 URACIL-DNA GLYCOSYLASE"/>
    <property type="match status" value="1"/>
</dbReference>
<evidence type="ECO:0000256" key="4">
    <source>
        <dbReference type="ARBA" id="ARBA00022723"/>
    </source>
</evidence>
<dbReference type="EMBL" id="JAIRAU010000029">
    <property type="protein sequence ID" value="MBZ5712292.1"/>
    <property type="molecule type" value="Genomic_DNA"/>
</dbReference>
<dbReference type="Proteomes" id="UP001139031">
    <property type="component" value="Unassembled WGS sequence"/>
</dbReference>
<dbReference type="InterPro" id="IPR005122">
    <property type="entry name" value="Uracil-DNA_glycosylase-like"/>
</dbReference>
<keyword evidence="8" id="KW-0411">Iron-sulfur</keyword>
<accession>A0ABS7TVX2</accession>
<evidence type="ECO:0000256" key="6">
    <source>
        <dbReference type="ARBA" id="ARBA00022801"/>
    </source>
</evidence>
<dbReference type="Gene3D" id="3.40.470.10">
    <property type="entry name" value="Uracil-DNA glycosylase-like domain"/>
    <property type="match status" value="1"/>
</dbReference>
<evidence type="ECO:0000256" key="1">
    <source>
        <dbReference type="ARBA" id="ARBA00006521"/>
    </source>
</evidence>
<evidence type="ECO:0000256" key="5">
    <source>
        <dbReference type="ARBA" id="ARBA00022763"/>
    </source>
</evidence>
<dbReference type="Pfam" id="PF03167">
    <property type="entry name" value="UDG"/>
    <property type="match status" value="1"/>
</dbReference>
<dbReference type="PANTHER" id="PTHR33693:SF9">
    <property type="entry name" value="TYPE-4 URACIL-DNA GLYCOSYLASE"/>
    <property type="match status" value="1"/>
</dbReference>
<gene>
    <name evidence="11" type="ORF">K7C98_23875</name>
</gene>
<reference evidence="11" key="1">
    <citation type="submission" date="2021-08" db="EMBL/GenBank/DDBJ databases">
        <authorList>
            <person name="Stevens D.C."/>
        </authorList>
    </citation>
    <scope>NUCLEOTIDE SEQUENCE</scope>
    <source>
        <strain evidence="11">DSM 53165</strain>
    </source>
</reference>
<evidence type="ECO:0000256" key="7">
    <source>
        <dbReference type="ARBA" id="ARBA00023004"/>
    </source>
</evidence>
<dbReference type="InterPro" id="IPR005273">
    <property type="entry name" value="Ura-DNA_glyco_family4"/>
</dbReference>
<dbReference type="NCBIfam" id="TIGR03914">
    <property type="entry name" value="UDG_fam_dom"/>
    <property type="match status" value="1"/>
</dbReference>
<dbReference type="SMART" id="SM00986">
    <property type="entry name" value="UDG"/>
    <property type="match status" value="1"/>
</dbReference>
<proteinExistence type="inferred from homology"/>
<organism evidence="11 12">
    <name type="scientific">Nannocystis pusilla</name>
    <dbReference type="NCBI Taxonomy" id="889268"/>
    <lineage>
        <taxon>Bacteria</taxon>
        <taxon>Pseudomonadati</taxon>
        <taxon>Myxococcota</taxon>
        <taxon>Polyangia</taxon>
        <taxon>Nannocystales</taxon>
        <taxon>Nannocystaceae</taxon>
        <taxon>Nannocystis</taxon>
    </lineage>
</organism>
<dbReference type="NCBIfam" id="TIGR00758">
    <property type="entry name" value="UDG_fam4"/>
    <property type="match status" value="1"/>
</dbReference>
<evidence type="ECO:0000313" key="12">
    <source>
        <dbReference type="Proteomes" id="UP001139031"/>
    </source>
</evidence>
<dbReference type="RefSeq" id="WP_224194054.1">
    <property type="nucleotide sequence ID" value="NZ_JAIRAU010000029.1"/>
</dbReference>
<feature type="domain" description="Uracil-DNA glycosylase-like" evidence="10">
    <location>
        <begin position="47"/>
        <end position="207"/>
    </location>
</feature>
<dbReference type="InterPro" id="IPR036895">
    <property type="entry name" value="Uracil-DNA_glycosylase-like_sf"/>
</dbReference>
<comment type="caution">
    <text evidence="11">The sequence shown here is derived from an EMBL/GenBank/DDBJ whole genome shotgun (WGS) entry which is preliminary data.</text>
</comment>
<evidence type="ECO:0000256" key="2">
    <source>
        <dbReference type="ARBA" id="ARBA00019403"/>
    </source>
</evidence>